<evidence type="ECO:0000256" key="1">
    <source>
        <dbReference type="ARBA" id="ARBA00022450"/>
    </source>
</evidence>
<dbReference type="Gene3D" id="3.30.559.10">
    <property type="entry name" value="Chloramphenicol acetyltransferase-like domain"/>
    <property type="match status" value="2"/>
</dbReference>
<dbReference type="InterPro" id="IPR045851">
    <property type="entry name" value="AMP-bd_C_sf"/>
</dbReference>
<dbReference type="PROSITE" id="PS00455">
    <property type="entry name" value="AMP_BINDING"/>
    <property type="match status" value="2"/>
</dbReference>
<evidence type="ECO:0000313" key="7">
    <source>
        <dbReference type="Proteomes" id="UP000002669"/>
    </source>
</evidence>
<dbReference type="InterPro" id="IPR020845">
    <property type="entry name" value="AMP-binding_CS"/>
</dbReference>
<dbReference type="HOGENOM" id="CLU_000022_0_5_1"/>
<evidence type="ECO:0000256" key="2">
    <source>
        <dbReference type="ARBA" id="ARBA00022553"/>
    </source>
</evidence>
<dbReference type="GO" id="GO:0043041">
    <property type="term" value="P:amino acid activation for nonribosomal peptide biosynthetic process"/>
    <property type="evidence" value="ECO:0007669"/>
    <property type="project" value="TreeGrafter"/>
</dbReference>
<dbReference type="CDD" id="cd19545">
    <property type="entry name" value="FUM14_C_NRPS-like"/>
    <property type="match status" value="1"/>
</dbReference>
<dbReference type="STRING" id="535722.E4V751"/>
<dbReference type="InterPro" id="IPR023213">
    <property type="entry name" value="CAT-like_dom_sf"/>
</dbReference>
<dbReference type="eggNOG" id="KOG1178">
    <property type="taxonomic scope" value="Eukaryota"/>
</dbReference>
<accession>E4V751</accession>
<dbReference type="SMART" id="SM00823">
    <property type="entry name" value="PKS_PP"/>
    <property type="match status" value="2"/>
</dbReference>
<organism evidence="7">
    <name type="scientific">Arthroderma gypseum (strain ATCC MYA-4604 / CBS 118893)</name>
    <name type="common">Microsporum gypseum</name>
    <dbReference type="NCBI Taxonomy" id="535722"/>
    <lineage>
        <taxon>Eukaryota</taxon>
        <taxon>Fungi</taxon>
        <taxon>Dikarya</taxon>
        <taxon>Ascomycota</taxon>
        <taxon>Pezizomycotina</taxon>
        <taxon>Eurotiomycetes</taxon>
        <taxon>Eurotiomycetidae</taxon>
        <taxon>Onygenales</taxon>
        <taxon>Arthrodermataceae</taxon>
        <taxon>Nannizzia</taxon>
    </lineage>
</organism>
<dbReference type="OMA" id="CCIKEVF"/>
<dbReference type="InterPro" id="IPR001242">
    <property type="entry name" value="Condensation_dom"/>
</dbReference>
<dbReference type="Gene3D" id="3.30.300.30">
    <property type="match status" value="2"/>
</dbReference>
<dbReference type="InterPro" id="IPR020459">
    <property type="entry name" value="AMP-binding"/>
</dbReference>
<dbReference type="InterPro" id="IPR009081">
    <property type="entry name" value="PP-bd_ACP"/>
</dbReference>
<dbReference type="InterPro" id="IPR000873">
    <property type="entry name" value="AMP-dep_synth/lig_dom"/>
</dbReference>
<evidence type="ECO:0000256" key="4">
    <source>
        <dbReference type="ARBA" id="ARBA00029454"/>
    </source>
</evidence>
<evidence type="ECO:0000259" key="5">
    <source>
        <dbReference type="PROSITE" id="PS50075"/>
    </source>
</evidence>
<dbReference type="VEuPathDB" id="FungiDB:MGYG_08842"/>
<keyword evidence="1" id="KW-0596">Phosphopantetheine</keyword>
<dbReference type="PROSITE" id="PS50075">
    <property type="entry name" value="CARRIER"/>
    <property type="match status" value="3"/>
</dbReference>
<dbReference type="InterPro" id="IPR042099">
    <property type="entry name" value="ANL_N_sf"/>
</dbReference>
<gene>
    <name evidence="6" type="ORF">MGYG_08842</name>
</gene>
<dbReference type="InterPro" id="IPR036736">
    <property type="entry name" value="ACP-like_sf"/>
</dbReference>
<dbReference type="CDD" id="cd19537">
    <property type="entry name" value="C_NRPS-like"/>
    <property type="match status" value="1"/>
</dbReference>
<dbReference type="PROSITE" id="PS00012">
    <property type="entry name" value="PHOSPHOPANTETHEINE"/>
    <property type="match status" value="2"/>
</dbReference>
<comment type="similarity">
    <text evidence="4">Belongs to the NRP synthetase family.</text>
</comment>
<reference evidence="7" key="1">
    <citation type="journal article" date="2012" name="MBio">
        <title>Comparative genome analysis of Trichophyton rubrum and related dermatophytes reveals candidate genes involved in infection.</title>
        <authorList>
            <person name="Martinez D.A."/>
            <person name="Oliver B.G."/>
            <person name="Graeser Y."/>
            <person name="Goldberg J.M."/>
            <person name="Li W."/>
            <person name="Martinez-Rossi N.M."/>
            <person name="Monod M."/>
            <person name="Shelest E."/>
            <person name="Barton R.C."/>
            <person name="Birch E."/>
            <person name="Brakhage A.A."/>
            <person name="Chen Z."/>
            <person name="Gurr S.J."/>
            <person name="Heiman D."/>
            <person name="Heitman J."/>
            <person name="Kosti I."/>
            <person name="Rossi A."/>
            <person name="Saif S."/>
            <person name="Samalova M."/>
            <person name="Saunders C.W."/>
            <person name="Shea T."/>
            <person name="Summerbell R.C."/>
            <person name="Xu J."/>
            <person name="Young S."/>
            <person name="Zeng Q."/>
            <person name="Birren B.W."/>
            <person name="Cuomo C.A."/>
            <person name="White T.C."/>
        </authorList>
    </citation>
    <scope>NUCLEOTIDE SEQUENCE [LARGE SCALE GENOMIC DNA]</scope>
    <source>
        <strain evidence="7">ATCC MYA-4604 / CBS 118893</strain>
    </source>
</reference>
<feature type="domain" description="Carrier" evidence="5">
    <location>
        <begin position="2111"/>
        <end position="2187"/>
    </location>
</feature>
<dbReference type="InterPro" id="IPR006162">
    <property type="entry name" value="Ppantetheine_attach_site"/>
</dbReference>
<dbReference type="Gene3D" id="1.10.1200.10">
    <property type="entry name" value="ACP-like"/>
    <property type="match status" value="3"/>
</dbReference>
<dbReference type="GO" id="GO:0044550">
    <property type="term" value="P:secondary metabolite biosynthetic process"/>
    <property type="evidence" value="ECO:0007669"/>
    <property type="project" value="TreeGrafter"/>
</dbReference>
<dbReference type="GO" id="GO:0016874">
    <property type="term" value="F:ligase activity"/>
    <property type="evidence" value="ECO:0007669"/>
    <property type="project" value="UniProtKB-KW"/>
</dbReference>
<proteinExistence type="inferred from homology"/>
<dbReference type="PANTHER" id="PTHR45527:SF11">
    <property type="entry name" value="NONRIBOSOMAL PEPTIDE SYNTHETASE 5"/>
    <property type="match status" value="1"/>
</dbReference>
<dbReference type="OrthoDB" id="4173275at2759"/>
<dbReference type="GO" id="GO:0031177">
    <property type="term" value="F:phosphopantetheine binding"/>
    <property type="evidence" value="ECO:0007669"/>
    <property type="project" value="InterPro"/>
</dbReference>
<dbReference type="Gene3D" id="3.40.50.12780">
    <property type="entry name" value="N-terminal domain of ligase-like"/>
    <property type="match status" value="2"/>
</dbReference>
<dbReference type="PANTHER" id="PTHR45527">
    <property type="entry name" value="NONRIBOSOMAL PEPTIDE SYNTHETASE"/>
    <property type="match status" value="1"/>
</dbReference>
<keyword evidence="2" id="KW-0597">Phosphoprotein</keyword>
<name>E4V751_ARTGP</name>
<dbReference type="NCBIfam" id="TIGR01733">
    <property type="entry name" value="AA-adenyl-dom"/>
    <property type="match status" value="1"/>
</dbReference>
<dbReference type="RefSeq" id="XP_003169294.1">
    <property type="nucleotide sequence ID" value="XM_003169246.1"/>
</dbReference>
<dbReference type="InterPro" id="IPR025110">
    <property type="entry name" value="AMP-bd_C"/>
</dbReference>
<dbReference type="GO" id="GO:0005737">
    <property type="term" value="C:cytoplasm"/>
    <property type="evidence" value="ECO:0007669"/>
    <property type="project" value="TreeGrafter"/>
</dbReference>
<dbReference type="Pfam" id="PF00668">
    <property type="entry name" value="Condensation"/>
    <property type="match status" value="2"/>
</dbReference>
<evidence type="ECO:0000256" key="3">
    <source>
        <dbReference type="ARBA" id="ARBA00022598"/>
    </source>
</evidence>
<evidence type="ECO:0000313" key="6">
    <source>
        <dbReference type="EMBL" id="EFQ96917.1"/>
    </source>
</evidence>
<dbReference type="PRINTS" id="PR00154">
    <property type="entry name" value="AMPBINDING"/>
</dbReference>
<feature type="domain" description="Carrier" evidence="5">
    <location>
        <begin position="499"/>
        <end position="575"/>
    </location>
</feature>
<dbReference type="InterPro" id="IPR020806">
    <property type="entry name" value="PKS_PP-bd"/>
</dbReference>
<dbReference type="GeneID" id="10024471"/>
<dbReference type="Pfam" id="PF13193">
    <property type="entry name" value="AMP-binding_C"/>
    <property type="match status" value="1"/>
</dbReference>
<dbReference type="SUPFAM" id="SSF52777">
    <property type="entry name" value="CoA-dependent acyltransferases"/>
    <property type="match status" value="4"/>
</dbReference>
<protein>
    <submittedName>
        <fullName evidence="6">Gramicidin S synthetase 1</fullName>
    </submittedName>
</protein>
<dbReference type="Pfam" id="PF00550">
    <property type="entry name" value="PP-binding"/>
    <property type="match status" value="3"/>
</dbReference>
<sequence length="2187" mass="239887">MKQQMKTLLDYFFEQVQQYPTSIAIEDGTKSADESTWKRVTYAELDTLSDAWTRQLAKAGVGPGIIVPLLSNRSIAMVAAVLAILKLRAAYVPIDASSWGKDRIDGVLARLSPKIIVSTACPEGYYKYPVLHLNENDVSEPVAGDEAGVVTCSHQAAYGGDDLAYVIFTSGTTGKPKGVMIGLESISRYVKEGGDLPFNFNTRHGTRVLLICSIAFDVCAGVVFSTICNGGTLILADPSTLEAAAKSCHVLPLTPSILCSLDPDAGFDRVERIFLGGEAPEEPLIQAWHSTQRRLYNSYGPTETTCTVLMSELVPGLPITIGHPISYSVVTLLDTEGSESSEGEICISGPGLALGYFGDPERTAASFVKLNGRMVYRTGDHGKHAKDGMQFCGRRDSMAKNRGFLINLEGDVEPALLSFNKVARAAVCMSNGKLIAFVTPVEARDGLREYLSTTVPSYMVPDIVYSLDGFPTTANGKINRQSLAQMHEAARGADGSLLEVGLSSTEAIRRGISYVLQQPVDQVTSASSFRQLGGHSLAAVMLTSCLRRMGFIIGVHDILLLDTVDRMATALKEAGNGTNVSLIPGQLSHDLEETVSKANYLESESSVPMTDIQMRMARASIATPGLSFIKASFTLDHPGRDDFTTILYAAWERLHQRHGILRTSFILTEPEAQLVSCDIKLAWTECVIAETDWDATCQLEEALDFGQFAKFDPREQCSLSRVTLVVVPAIRTRFIWTVHHSLIDGWSMSSLMRDIASCLDNRPLPPPPPQFAQVALAIDQLTREYSSKAVSFWKEYTDGYIPVQRLRLPPPSDINNYKQATLSHTLAISVSELERAAQDRLSVTPAALLYAAWGTLISRYSGTDRTILGAVLSGRNLEIPGVENVVGPLINTLPLKVDAEETQSVYDFVQTVFKALCDILEYQWSPFAVIQEGSGYHPAKLFETLFALQYDFPQTAGEFSQLYSPRDVRYTEATEVPLTVLLDSANGRFIARFIYRESYFNGSTIKQMSDHFDNLLTALANTVPDASLSTVTLKMFSAPEYQALTAKALPPSHLPFETSVSDAVEKAIERYPNVCAVEGLSQSLSYREFGRITADTAAQLKKSVQRGSVVCVISDGSVLWVIAMIAVIRAGAVYCPIDQKLPQARMKYMVENSGASLVIYCNAKQDLVVPGVPCFNMGAAMSEMPSRATATCRESNRPMGDDIACLIYTSGSTGFPKGVPLKHKGILNVISHEKGRLCSTPGQRNAQMLSLGFDCCIKEVFSTLCFGATLVLKDPASPIAHLSRVDATMATASLLTTLEPDDFPGLRVIMVAGEALSQGLADKWASGRTLINGYAPAESTLIATVATITPGNRVSIGRPFTGMSCYILDSRQRPAPVGVSGEICLSGIQITPGYLRNEQETAKRFLQDPFNPDQAMFRTGDIGRLGEDGNIEFVGREDNQIKLRGFRIDLGEVQNTMFRVASEARNIALVVSNGSLVAFVTPGTLNVEHLAKELESQLPEYAVPKQIIPLATLPTSANHKVDASALRKLLINHTVPALTSAELETPTQRTLAAIWANILGHEPGKISIGPNSRFFELGGHSLLQIKVAQAISKQCNIYPMPLRQVIHHQSLQELSLAVSELLGTTDGTGEAKHFLEMSPIARENQLPLSPLEQELFLNHLISDGSPAGNMTFACKIIGDVDPVRLATTFQQVAMDEEIFQARYHVADGFMTRHLIKSRCNFSRVAKTSDPRSLIHKTVRKSFNLSTEPPLEIAVIPCTPRQVMLVIVMSHVVGDATTLATYLEQVSERYSQLESLNKPEMLPASPRKLTYIDWAGWPRTPHISPQSRGFWPDYLSSLPEPLLFGRSSAGTLTYLGSTRTRTLPGSMLERLTRLAARASVTMHQLLIAAVFLGLQCVDRRNDIVFAAPFTHRMERGTESMAGLFLDRLLIRVRCGSNESESLLQFLTAIKSSSQRALEHVLPYREIRKLLPYKPSLLDPLFKVMVTYHTAYDMKPLFRVEGTEVQSIPHRNTGASKFPLSVELTETPDLDLCIDMEYDFGCIDEDTALRLEYAIEFTLQLMSLGMAPRHIIRLVISSFGVFDESKPPGSADREAAKGEKKCNETAVHQLNTDKVESVARDIRDAICRCLGLEEHVVLLHQSFWELGAQSIDALRLQDICSKQGLEIRLRDIFDSSSITQLATRVYGAL</sequence>
<dbReference type="InterPro" id="IPR010071">
    <property type="entry name" value="AA_adenyl_dom"/>
</dbReference>
<dbReference type="Proteomes" id="UP000002669">
    <property type="component" value="Unassembled WGS sequence"/>
</dbReference>
<dbReference type="EMBL" id="DS989831">
    <property type="protein sequence ID" value="EFQ96917.1"/>
    <property type="molecule type" value="Genomic_DNA"/>
</dbReference>
<feature type="domain" description="Carrier" evidence="5">
    <location>
        <begin position="1542"/>
        <end position="1622"/>
    </location>
</feature>
<dbReference type="SUPFAM" id="SSF56801">
    <property type="entry name" value="Acetyl-CoA synthetase-like"/>
    <property type="match status" value="2"/>
</dbReference>
<keyword evidence="3" id="KW-0436">Ligase</keyword>
<keyword evidence="7" id="KW-1185">Reference proteome</keyword>
<dbReference type="SUPFAM" id="SSF47336">
    <property type="entry name" value="ACP-like"/>
    <property type="match status" value="3"/>
</dbReference>
<dbReference type="InParanoid" id="E4V751"/>
<dbReference type="Pfam" id="PF00501">
    <property type="entry name" value="AMP-binding"/>
    <property type="match status" value="2"/>
</dbReference>
<dbReference type="Gene3D" id="3.30.559.30">
    <property type="entry name" value="Nonribosomal peptide synthetase, condensation domain"/>
    <property type="match status" value="2"/>
</dbReference>